<dbReference type="AlphaFoldDB" id="A0A418BAN7"/>
<dbReference type="EMBL" id="QUSY01000004">
    <property type="protein sequence ID" value="RHY35308.1"/>
    <property type="molecule type" value="Genomic_DNA"/>
</dbReference>
<comment type="caution">
    <text evidence="2">The sequence shown here is derived from an EMBL/GenBank/DDBJ whole genome shotgun (WGS) entry which is preliminary data.</text>
</comment>
<keyword evidence="3" id="KW-1185">Reference proteome</keyword>
<sequence length="174" mass="20003">MHNIFQRVRKQKQQQKRYEKGLPAMKKDDFAKRLQELSARQPSSGYQPNRLVMLEHLEQAQSVLEPLKPLKTSRTTKELVPRSNHAASKLKPAHSTTDLIDVDTHVAAPVERKLPPLYYRMQQVWGTSLTSSVSEEERLGLPTTENARMLFGIDIYEAKVSRPRSTLIEQRGDK</sequence>
<evidence type="ECO:0000313" key="2">
    <source>
        <dbReference type="EMBL" id="RHY35308.1"/>
    </source>
</evidence>
<feature type="region of interest" description="Disordered" evidence="1">
    <location>
        <begin position="1"/>
        <end position="27"/>
    </location>
</feature>
<gene>
    <name evidence="2" type="ORF">DYB32_000203</name>
</gene>
<accession>A0A418BAN7</accession>
<name>A0A418BAN7_9STRA</name>
<feature type="compositionally biased region" description="Basic and acidic residues" evidence="1">
    <location>
        <begin position="16"/>
        <end position="27"/>
    </location>
</feature>
<protein>
    <submittedName>
        <fullName evidence="2">Uncharacterized protein</fullName>
    </submittedName>
</protein>
<dbReference type="VEuPathDB" id="FungiDB:H310_09170"/>
<organism evidence="2 3">
    <name type="scientific">Aphanomyces invadans</name>
    <dbReference type="NCBI Taxonomy" id="157072"/>
    <lineage>
        <taxon>Eukaryota</taxon>
        <taxon>Sar</taxon>
        <taxon>Stramenopiles</taxon>
        <taxon>Oomycota</taxon>
        <taxon>Saprolegniomycetes</taxon>
        <taxon>Saprolegniales</taxon>
        <taxon>Verrucalvaceae</taxon>
        <taxon>Aphanomyces</taxon>
    </lineage>
</organism>
<dbReference type="Proteomes" id="UP000285060">
    <property type="component" value="Unassembled WGS sequence"/>
</dbReference>
<proteinExistence type="predicted"/>
<reference evidence="2 3" key="1">
    <citation type="submission" date="2018-08" db="EMBL/GenBank/DDBJ databases">
        <title>Aphanomyces genome sequencing and annotation.</title>
        <authorList>
            <person name="Minardi D."/>
            <person name="Oidtmann B."/>
            <person name="Van Der Giezen M."/>
            <person name="Studholme D.J."/>
        </authorList>
    </citation>
    <scope>NUCLEOTIDE SEQUENCE [LARGE SCALE GENOMIC DNA]</scope>
    <source>
        <strain evidence="2 3">NJM0002</strain>
    </source>
</reference>
<evidence type="ECO:0000313" key="3">
    <source>
        <dbReference type="Proteomes" id="UP000285060"/>
    </source>
</evidence>
<evidence type="ECO:0000256" key="1">
    <source>
        <dbReference type="SAM" id="MobiDB-lite"/>
    </source>
</evidence>